<keyword evidence="10" id="KW-0066">ATP synthesis</keyword>
<dbReference type="GO" id="GO:0045259">
    <property type="term" value="C:proton-transporting ATP synthase complex"/>
    <property type="evidence" value="ECO:0007669"/>
    <property type="project" value="UniProtKB-KW"/>
</dbReference>
<dbReference type="CDD" id="cd00310">
    <property type="entry name" value="ATP-synt_Fo_a_6"/>
    <property type="match status" value="1"/>
</dbReference>
<dbReference type="GO" id="GO:0005743">
    <property type="term" value="C:mitochondrial inner membrane"/>
    <property type="evidence" value="ECO:0007669"/>
    <property type="project" value="UniProtKB-SubCell"/>
</dbReference>
<dbReference type="InterPro" id="IPR023011">
    <property type="entry name" value="ATP_synth_F0_asu_AS"/>
</dbReference>
<dbReference type="InterPro" id="IPR045083">
    <property type="entry name" value="ATP_synth_F0_asu_bact/mt"/>
</dbReference>
<reference evidence="13" key="1">
    <citation type="journal article" date="2022" name="Diversity (Basel)">
        <title>Genome-Based Taxa Delimitation (GBTD): A New Approach.</title>
        <authorList>
            <person name="Bolbat A."/>
            <person name="Bukin Y."/>
            <person name="Kaygorodova I."/>
        </authorList>
    </citation>
    <scope>NUCLEOTIDE SEQUENCE</scope>
</reference>
<keyword evidence="6" id="KW-0375">Hydrogen ion transport</keyword>
<comment type="similarity">
    <text evidence="2">Belongs to the ATPase A chain family.</text>
</comment>
<evidence type="ECO:0000256" key="7">
    <source>
        <dbReference type="ARBA" id="ARBA00022989"/>
    </source>
</evidence>
<feature type="transmembrane region" description="Helical" evidence="12">
    <location>
        <begin position="71"/>
        <end position="95"/>
    </location>
</feature>
<dbReference type="EMBL" id="OM117614">
    <property type="protein sequence ID" value="UZT67765.1"/>
    <property type="molecule type" value="Genomic_DNA"/>
</dbReference>
<evidence type="ECO:0000256" key="3">
    <source>
        <dbReference type="ARBA" id="ARBA00022448"/>
    </source>
</evidence>
<accession>A0A9E8K0X9</accession>
<sequence>MLTDIFSSFDSHEFNSTYLDTTIIFIPSLLIIFISSNLWLLSTRANSMMKILLSVIFNQLMRTNSNILKGFSMMISSTFILLILMNMSGMLPYMFSPSSHLMLSLNLGLPLWLSLLMSSFLTNKKEFMGHLLPDGAPNWLNPFLVVIETISISVRPLTLSFRLAANMSAGHIVLGLSGIYGSSYMFTSNSMMYAMLLITPCYIMFELAICLIQAYIFCLLISLYSDDHTISR</sequence>
<dbReference type="GeneID" id="77422001"/>
<feature type="transmembrane region" description="Helical" evidence="12">
    <location>
        <begin position="202"/>
        <end position="224"/>
    </location>
</feature>
<evidence type="ECO:0000256" key="8">
    <source>
        <dbReference type="ARBA" id="ARBA00023065"/>
    </source>
</evidence>
<protein>
    <recommendedName>
        <fullName evidence="11">ATP synthase subunit a</fullName>
    </recommendedName>
</protein>
<proteinExistence type="inferred from homology"/>
<evidence type="ECO:0000256" key="9">
    <source>
        <dbReference type="ARBA" id="ARBA00023136"/>
    </source>
</evidence>
<evidence type="ECO:0000256" key="6">
    <source>
        <dbReference type="ARBA" id="ARBA00022781"/>
    </source>
</evidence>
<feature type="transmembrane region" description="Helical" evidence="12">
    <location>
        <begin position="101"/>
        <end position="121"/>
    </location>
</feature>
<keyword evidence="7 12" id="KW-1133">Transmembrane helix</keyword>
<keyword evidence="3" id="KW-0813">Transport</keyword>
<comment type="subcellular location">
    <subcellularLocation>
        <location evidence="1">Membrane</location>
        <topology evidence="1">Multi-pass membrane protein</topology>
    </subcellularLocation>
    <subcellularLocation>
        <location evidence="11">Mitochondrion inner membrane</location>
        <topology evidence="11">Multi-pass membrane protein</topology>
    </subcellularLocation>
</comment>
<evidence type="ECO:0000256" key="5">
    <source>
        <dbReference type="ARBA" id="ARBA00022692"/>
    </source>
</evidence>
<dbReference type="AlphaFoldDB" id="A0A9E8K0X9"/>
<evidence type="ECO:0000256" key="12">
    <source>
        <dbReference type="SAM" id="Phobius"/>
    </source>
</evidence>
<keyword evidence="5 12" id="KW-0812">Transmembrane</keyword>
<dbReference type="Pfam" id="PF00119">
    <property type="entry name" value="ATP-synt_A"/>
    <property type="match status" value="1"/>
</dbReference>
<keyword evidence="8" id="KW-0406">Ion transport</keyword>
<keyword evidence="13" id="KW-0496">Mitochondrion</keyword>
<evidence type="ECO:0000256" key="4">
    <source>
        <dbReference type="ARBA" id="ARBA00022547"/>
    </source>
</evidence>
<dbReference type="CTD" id="4508"/>
<dbReference type="PANTHER" id="PTHR11410">
    <property type="entry name" value="ATP SYNTHASE SUBUNIT A"/>
    <property type="match status" value="1"/>
</dbReference>
<dbReference type="PROSITE" id="PS00449">
    <property type="entry name" value="ATPASE_A"/>
    <property type="match status" value="1"/>
</dbReference>
<dbReference type="InterPro" id="IPR035908">
    <property type="entry name" value="F0_ATP_A_sf"/>
</dbReference>
<evidence type="ECO:0000256" key="11">
    <source>
        <dbReference type="RuleBase" id="RU004450"/>
    </source>
</evidence>
<dbReference type="Gene3D" id="1.20.120.220">
    <property type="entry name" value="ATP synthase, F0 complex, subunit A"/>
    <property type="match status" value="1"/>
</dbReference>
<feature type="transmembrane region" description="Helical" evidence="12">
    <location>
        <begin position="23"/>
        <end position="41"/>
    </location>
</feature>
<keyword evidence="9 12" id="KW-0472">Membrane</keyword>
<geneLocation type="mitochondrion" evidence="13"/>
<name>A0A9E8K0X9_9ANNE</name>
<organism evidence="13">
    <name type="scientific">Paracanthobdella livanowi</name>
    <dbReference type="NCBI Taxonomy" id="2905687"/>
    <lineage>
        <taxon>Eukaryota</taxon>
        <taxon>Metazoa</taxon>
        <taxon>Spiralia</taxon>
        <taxon>Lophotrochozoa</taxon>
        <taxon>Annelida</taxon>
        <taxon>Clitellata</taxon>
        <taxon>Hirudinea</taxon>
        <taxon>Acanthobdellida</taxon>
        <taxon>Paracanthobdella</taxon>
    </lineage>
</organism>
<dbReference type="SUPFAM" id="SSF81336">
    <property type="entry name" value="F1F0 ATP synthase subunit A"/>
    <property type="match status" value="1"/>
</dbReference>
<keyword evidence="4" id="KW-0138">CF(0)</keyword>
<reference evidence="13" key="2">
    <citation type="submission" date="2022-01" db="EMBL/GenBank/DDBJ databases">
        <authorList>
            <person name="Bolbat A."/>
        </authorList>
    </citation>
    <scope>NUCLEOTIDE SEQUENCE</scope>
</reference>
<gene>
    <name evidence="13" type="primary">ATP6</name>
</gene>
<evidence type="ECO:0000256" key="2">
    <source>
        <dbReference type="ARBA" id="ARBA00006810"/>
    </source>
</evidence>
<dbReference type="PANTHER" id="PTHR11410:SF0">
    <property type="entry name" value="ATP SYNTHASE SUBUNIT A"/>
    <property type="match status" value="1"/>
</dbReference>
<feature type="transmembrane region" description="Helical" evidence="12">
    <location>
        <begin position="163"/>
        <end position="182"/>
    </location>
</feature>
<dbReference type="NCBIfam" id="TIGR01131">
    <property type="entry name" value="ATP_synt_6_or_A"/>
    <property type="match status" value="1"/>
</dbReference>
<dbReference type="GO" id="GO:0046933">
    <property type="term" value="F:proton-transporting ATP synthase activity, rotational mechanism"/>
    <property type="evidence" value="ECO:0007669"/>
    <property type="project" value="TreeGrafter"/>
</dbReference>
<evidence type="ECO:0000313" key="13">
    <source>
        <dbReference type="EMBL" id="UZT67765.1"/>
    </source>
</evidence>
<evidence type="ECO:0000256" key="10">
    <source>
        <dbReference type="ARBA" id="ARBA00023310"/>
    </source>
</evidence>
<evidence type="ECO:0000256" key="1">
    <source>
        <dbReference type="ARBA" id="ARBA00004141"/>
    </source>
</evidence>
<dbReference type="InterPro" id="IPR000568">
    <property type="entry name" value="ATP_synth_F0_asu"/>
</dbReference>
<dbReference type="PRINTS" id="PR00123">
    <property type="entry name" value="ATPASEA"/>
</dbReference>
<dbReference type="RefSeq" id="YP_010584276.1">
    <property type="nucleotide sequence ID" value="NC_069205.1"/>
</dbReference>